<dbReference type="SUPFAM" id="SSF51556">
    <property type="entry name" value="Metallo-dependent hydrolases"/>
    <property type="match status" value="1"/>
</dbReference>
<evidence type="ECO:0000313" key="2">
    <source>
        <dbReference type="EMBL" id="KAJ7356647.1"/>
    </source>
</evidence>
<dbReference type="Gene3D" id="2.30.40.10">
    <property type="entry name" value="Urease, subunit C, domain 1"/>
    <property type="match status" value="1"/>
</dbReference>
<name>A0AAD7AEF0_9AGAR</name>
<dbReference type="AlphaFoldDB" id="A0AAD7AEF0"/>
<gene>
    <name evidence="2" type="ORF">DFH08DRAFT_849619</name>
</gene>
<dbReference type="Gene3D" id="3.20.20.140">
    <property type="entry name" value="Metal-dependent hydrolases"/>
    <property type="match status" value="1"/>
</dbReference>
<proteinExistence type="predicted"/>
<dbReference type="EMBL" id="JARIHO010000008">
    <property type="protein sequence ID" value="KAJ7356647.1"/>
    <property type="molecule type" value="Genomic_DNA"/>
</dbReference>
<organism evidence="2 3">
    <name type="scientific">Mycena albidolilacea</name>
    <dbReference type="NCBI Taxonomy" id="1033008"/>
    <lineage>
        <taxon>Eukaryota</taxon>
        <taxon>Fungi</taxon>
        <taxon>Dikarya</taxon>
        <taxon>Basidiomycota</taxon>
        <taxon>Agaricomycotina</taxon>
        <taxon>Agaricomycetes</taxon>
        <taxon>Agaricomycetidae</taxon>
        <taxon>Agaricales</taxon>
        <taxon>Marasmiineae</taxon>
        <taxon>Mycenaceae</taxon>
        <taxon>Mycena</taxon>
    </lineage>
</organism>
<dbReference type="InterPro" id="IPR032466">
    <property type="entry name" value="Metal_Hydrolase"/>
</dbReference>
<dbReference type="InterPro" id="IPR011059">
    <property type="entry name" value="Metal-dep_hydrolase_composite"/>
</dbReference>
<dbReference type="PANTHER" id="PTHR22642:SF21">
    <property type="entry name" value="PERIPLASMIC PROTEIN"/>
    <property type="match status" value="1"/>
</dbReference>
<evidence type="ECO:0000313" key="3">
    <source>
        <dbReference type="Proteomes" id="UP001218218"/>
    </source>
</evidence>
<comment type="caution">
    <text evidence="2">The sequence shown here is derived from an EMBL/GenBank/DDBJ whole genome shotgun (WGS) entry which is preliminary data.</text>
</comment>
<dbReference type="SUPFAM" id="SSF51338">
    <property type="entry name" value="Composite domain of metallo-dependent hydrolases"/>
    <property type="match status" value="1"/>
</dbReference>
<reference evidence="2" key="1">
    <citation type="submission" date="2023-03" db="EMBL/GenBank/DDBJ databases">
        <title>Massive genome expansion in bonnet fungi (Mycena s.s.) driven by repeated elements and novel gene families across ecological guilds.</title>
        <authorList>
            <consortium name="Lawrence Berkeley National Laboratory"/>
            <person name="Harder C.B."/>
            <person name="Miyauchi S."/>
            <person name="Viragh M."/>
            <person name="Kuo A."/>
            <person name="Thoen E."/>
            <person name="Andreopoulos B."/>
            <person name="Lu D."/>
            <person name="Skrede I."/>
            <person name="Drula E."/>
            <person name="Henrissat B."/>
            <person name="Morin E."/>
            <person name="Kohler A."/>
            <person name="Barry K."/>
            <person name="LaButti K."/>
            <person name="Morin E."/>
            <person name="Salamov A."/>
            <person name="Lipzen A."/>
            <person name="Mereny Z."/>
            <person name="Hegedus B."/>
            <person name="Baldrian P."/>
            <person name="Stursova M."/>
            <person name="Weitz H."/>
            <person name="Taylor A."/>
            <person name="Grigoriev I.V."/>
            <person name="Nagy L.G."/>
            <person name="Martin F."/>
            <person name="Kauserud H."/>
        </authorList>
    </citation>
    <scope>NUCLEOTIDE SEQUENCE</scope>
    <source>
        <strain evidence="2">CBHHK002</strain>
    </source>
</reference>
<feature type="domain" description="Amidohydrolase 3" evidence="1">
    <location>
        <begin position="74"/>
        <end position="534"/>
    </location>
</feature>
<dbReference type="Proteomes" id="UP001218218">
    <property type="component" value="Unassembled WGS sequence"/>
</dbReference>
<accession>A0AAD7AEF0</accession>
<dbReference type="GO" id="GO:0016810">
    <property type="term" value="F:hydrolase activity, acting on carbon-nitrogen (but not peptide) bonds"/>
    <property type="evidence" value="ECO:0007669"/>
    <property type="project" value="InterPro"/>
</dbReference>
<protein>
    <submittedName>
        <fullName evidence="2">Amidohydrolase family-domain-containing protein</fullName>
    </submittedName>
</protein>
<keyword evidence="3" id="KW-1185">Reference proteome</keyword>
<dbReference type="Gene3D" id="3.10.310.70">
    <property type="match status" value="1"/>
</dbReference>
<dbReference type="Pfam" id="PF07969">
    <property type="entry name" value="Amidohydro_3"/>
    <property type="match status" value="1"/>
</dbReference>
<sequence>MVNPERADTSNVPDIRHQYNEGSLRGNIILCNGRIYTMDATNQVISVVAVRDGKIVYVGDDEEHARSHFLRAPRVIDLQGHIAIPGLVDCHNHIVLFGNRPGHHTPLENAYSIADVQETYRERSRAVPDGQFITTIGGFHPGQFREGRLPTLAELDEALPKHPAFVSFGFTGPAATNTLGKAFFTGVAIGADGSIAGGEENGKALLALRQQLTFDDRKRGVRDAMAYAVSLGVTTHLDQGAFPATNTPADGSGHEDNNTMHLPFLSVYNDRDATLRLRINFLTLDATADTPTLTARLQNAFKFFGNDMVRTGSMGEFVTLDYAGGPVFDVAIREVRTAGWRLEVHSITNTDYTTQVEAFEKLDSEMSIKDLRWVIAHVPFITDEFIARLKNLGCGVNLSSFQYLNTLNAPSTSLAGPPYRHIVDSGIHAGIGGDGMQIAMMNPWVQAYYATTGKNGRGDVVNAGQQITRQEMLSLYTRANQWFLGKPDEDLLGALEVGRLGDVVVLNEDYFTVPDEELKKLRSILTVVGGVVVHATGEFR</sequence>
<dbReference type="InterPro" id="IPR013108">
    <property type="entry name" value="Amidohydro_3"/>
</dbReference>
<dbReference type="PANTHER" id="PTHR22642">
    <property type="entry name" value="IMIDAZOLONEPROPIONASE"/>
    <property type="match status" value="1"/>
</dbReference>
<evidence type="ECO:0000259" key="1">
    <source>
        <dbReference type="Pfam" id="PF07969"/>
    </source>
</evidence>